<feature type="region of interest" description="Disordered" evidence="1">
    <location>
        <begin position="203"/>
        <end position="237"/>
    </location>
</feature>
<dbReference type="AlphaFoldDB" id="A0A9X1WEH3"/>
<sequence length="282" mass="29033">MPVAPITPDPGADGWGRPPRVRPSAGPVPGPPDADPDGLYRPAAVGPHRTARWFILVGAALLLLALPLAVPVNDDPDGEPYLLNEAAADSLTTWEFAPLDLTGLDGRCAATGEAILPGTLEATCMGSNRWDTVDLDVVAMAGVEDAAPSARRGLRAVLASDVSDVPFRPAPADEILHPSLAGRADGLRVSPVIELRSPLGLLDELPEPRDPGVPADTRPVQYGDTAPDGTSGTGSGSGRYTVAAAVLLDGPDGVLYTFAVTGGNERTVAETADHLWGAVRAA</sequence>
<dbReference type="Proteomes" id="UP001139207">
    <property type="component" value="Unassembled WGS sequence"/>
</dbReference>
<dbReference type="RefSeq" id="WP_244803289.1">
    <property type="nucleotide sequence ID" value="NZ_JALIEA010000010.1"/>
</dbReference>
<accession>A0A9X1WEH3</accession>
<reference evidence="2" key="1">
    <citation type="submission" date="2022-04" db="EMBL/GenBank/DDBJ databases">
        <title>Corynebacterium kalidii LD5P10.</title>
        <authorList>
            <person name="Sun J.Q."/>
        </authorList>
    </citation>
    <scope>NUCLEOTIDE SEQUENCE</scope>
    <source>
        <strain evidence="2">LD5P10</strain>
    </source>
</reference>
<protein>
    <submittedName>
        <fullName evidence="2">Uncharacterized protein</fullName>
    </submittedName>
</protein>
<name>A0A9X1WEH3_9CORY</name>
<feature type="region of interest" description="Disordered" evidence="1">
    <location>
        <begin position="1"/>
        <end position="41"/>
    </location>
</feature>
<feature type="compositionally biased region" description="Low complexity" evidence="1">
    <location>
        <begin position="16"/>
        <end position="25"/>
    </location>
</feature>
<comment type="caution">
    <text evidence="2">The sequence shown here is derived from an EMBL/GenBank/DDBJ whole genome shotgun (WGS) entry which is preliminary data.</text>
</comment>
<evidence type="ECO:0000256" key="1">
    <source>
        <dbReference type="SAM" id="MobiDB-lite"/>
    </source>
</evidence>
<gene>
    <name evidence="2" type="ORF">MUN33_02245</name>
</gene>
<proteinExistence type="predicted"/>
<evidence type="ECO:0000313" key="2">
    <source>
        <dbReference type="EMBL" id="MCJ7857539.1"/>
    </source>
</evidence>
<evidence type="ECO:0000313" key="3">
    <source>
        <dbReference type="Proteomes" id="UP001139207"/>
    </source>
</evidence>
<dbReference type="EMBL" id="JALIEA010000010">
    <property type="protein sequence ID" value="MCJ7857539.1"/>
    <property type="molecule type" value="Genomic_DNA"/>
</dbReference>
<keyword evidence="3" id="KW-1185">Reference proteome</keyword>
<organism evidence="2 3">
    <name type="scientific">Corynebacterium kalidii</name>
    <dbReference type="NCBI Taxonomy" id="2931982"/>
    <lineage>
        <taxon>Bacteria</taxon>
        <taxon>Bacillati</taxon>
        <taxon>Actinomycetota</taxon>
        <taxon>Actinomycetes</taxon>
        <taxon>Mycobacteriales</taxon>
        <taxon>Corynebacteriaceae</taxon>
        <taxon>Corynebacterium</taxon>
    </lineage>
</organism>